<keyword evidence="3" id="KW-0479">Metal-binding</keyword>
<keyword evidence="6" id="KW-0862">Zinc</keyword>
<feature type="region of interest" description="Disordered" evidence="12">
    <location>
        <begin position="1"/>
        <end position="57"/>
    </location>
</feature>
<keyword evidence="15" id="KW-1185">Reference proteome</keyword>
<feature type="non-terminal residue" evidence="14">
    <location>
        <position position="92"/>
    </location>
</feature>
<evidence type="ECO:0000256" key="8">
    <source>
        <dbReference type="ARBA" id="ARBA00023125"/>
    </source>
</evidence>
<evidence type="ECO:0000256" key="10">
    <source>
        <dbReference type="ARBA" id="ARBA00023242"/>
    </source>
</evidence>
<keyword evidence="4" id="KW-0677">Repeat</keyword>
<keyword evidence="8" id="KW-0238">DNA-binding</keyword>
<evidence type="ECO:0000259" key="13">
    <source>
        <dbReference type="PROSITE" id="PS50157"/>
    </source>
</evidence>
<comment type="subcellular location">
    <subcellularLocation>
        <location evidence="1">Nucleus</location>
    </subcellularLocation>
</comment>
<feature type="domain" description="C2H2-type" evidence="13">
    <location>
        <begin position="68"/>
        <end position="92"/>
    </location>
</feature>
<evidence type="ECO:0000256" key="3">
    <source>
        <dbReference type="ARBA" id="ARBA00022723"/>
    </source>
</evidence>
<feature type="compositionally biased region" description="Basic residues" evidence="12">
    <location>
        <begin position="33"/>
        <end position="42"/>
    </location>
</feature>
<dbReference type="SMART" id="SM00355">
    <property type="entry name" value="ZnF_C2H2"/>
    <property type="match status" value="2"/>
</dbReference>
<gene>
    <name evidence="14" type="primary">Znf3_1</name>
    <name evidence="14" type="ORF">GLAPRA_R15194</name>
</gene>
<dbReference type="InterPro" id="IPR050527">
    <property type="entry name" value="Snail/Krueppel_Znf"/>
</dbReference>
<dbReference type="Pfam" id="PF00096">
    <property type="entry name" value="zf-C2H2"/>
    <property type="match status" value="1"/>
</dbReference>
<evidence type="ECO:0000256" key="6">
    <source>
        <dbReference type="ARBA" id="ARBA00022833"/>
    </source>
</evidence>
<feature type="compositionally biased region" description="Low complexity" evidence="12">
    <location>
        <begin position="20"/>
        <end position="29"/>
    </location>
</feature>
<evidence type="ECO:0000313" key="14">
    <source>
        <dbReference type="EMBL" id="NXY80565.1"/>
    </source>
</evidence>
<dbReference type="PANTHER" id="PTHR24388:SF54">
    <property type="entry name" value="PROTEIN ESCARGOT"/>
    <property type="match status" value="1"/>
</dbReference>
<evidence type="ECO:0000256" key="7">
    <source>
        <dbReference type="ARBA" id="ARBA00023015"/>
    </source>
</evidence>
<dbReference type="SUPFAM" id="SSF57667">
    <property type="entry name" value="beta-beta-alpha zinc fingers"/>
    <property type="match status" value="1"/>
</dbReference>
<dbReference type="GO" id="GO:0045892">
    <property type="term" value="P:negative regulation of DNA-templated transcription"/>
    <property type="evidence" value="ECO:0007669"/>
    <property type="project" value="UniProtKB-ARBA"/>
</dbReference>
<keyword evidence="5 11" id="KW-0863">Zinc-finger</keyword>
<dbReference type="Gene3D" id="3.30.160.60">
    <property type="entry name" value="Classic Zinc Finger"/>
    <property type="match status" value="2"/>
</dbReference>
<feature type="non-terminal residue" evidence="14">
    <location>
        <position position="1"/>
    </location>
</feature>
<reference evidence="14 15" key="1">
    <citation type="submission" date="2019-09" db="EMBL/GenBank/DDBJ databases">
        <title>Bird 10,000 Genomes (B10K) Project - Family phase.</title>
        <authorList>
            <person name="Zhang G."/>
        </authorList>
    </citation>
    <scope>NUCLEOTIDE SEQUENCE [LARGE SCALE GENOMIC DNA]</scope>
    <source>
        <strain evidence="14">B10K-CU-031-08</strain>
        <tissue evidence="14">Muscle</tissue>
    </source>
</reference>
<dbReference type="Pfam" id="PF13894">
    <property type="entry name" value="zf-C2H2_4"/>
    <property type="match status" value="1"/>
</dbReference>
<dbReference type="Proteomes" id="UP000583049">
    <property type="component" value="Unassembled WGS sequence"/>
</dbReference>
<evidence type="ECO:0000256" key="1">
    <source>
        <dbReference type="ARBA" id="ARBA00004123"/>
    </source>
</evidence>
<protein>
    <submittedName>
        <fullName evidence="14">ZNF3 protein</fullName>
    </submittedName>
</protein>
<evidence type="ECO:0000256" key="11">
    <source>
        <dbReference type="PROSITE-ProRule" id="PRU00042"/>
    </source>
</evidence>
<keyword evidence="7" id="KW-0805">Transcription regulation</keyword>
<feature type="domain" description="C2H2-type" evidence="13">
    <location>
        <begin position="40"/>
        <end position="67"/>
    </location>
</feature>
<evidence type="ECO:0000256" key="12">
    <source>
        <dbReference type="SAM" id="MobiDB-lite"/>
    </source>
</evidence>
<comment type="similarity">
    <text evidence="2">Belongs to the krueppel C2H2-type zinc-finger protein family.</text>
</comment>
<evidence type="ECO:0000256" key="9">
    <source>
        <dbReference type="ARBA" id="ARBA00023163"/>
    </source>
</evidence>
<keyword evidence="9" id="KW-0804">Transcription</keyword>
<name>A0A7L4MV75_GLAPT</name>
<dbReference type="GO" id="GO:0005634">
    <property type="term" value="C:nucleus"/>
    <property type="evidence" value="ECO:0007669"/>
    <property type="project" value="UniProtKB-SubCell"/>
</dbReference>
<dbReference type="GO" id="GO:0000978">
    <property type="term" value="F:RNA polymerase II cis-regulatory region sequence-specific DNA binding"/>
    <property type="evidence" value="ECO:0007669"/>
    <property type="project" value="TreeGrafter"/>
</dbReference>
<proteinExistence type="inferred from homology"/>
<keyword evidence="10" id="KW-0539">Nucleus</keyword>
<dbReference type="InterPro" id="IPR013087">
    <property type="entry name" value="Znf_C2H2_type"/>
</dbReference>
<accession>A0A7L4MV75</accession>
<dbReference type="FunFam" id="3.30.160.60:FF:000690">
    <property type="entry name" value="Zinc finger protein 354C"/>
    <property type="match status" value="1"/>
</dbReference>
<comment type="caution">
    <text evidence="14">The sequence shown here is derived from an EMBL/GenBank/DDBJ whole genome shotgun (WGS) entry which is preliminary data.</text>
</comment>
<dbReference type="GO" id="GO:0008270">
    <property type="term" value="F:zinc ion binding"/>
    <property type="evidence" value="ECO:0007669"/>
    <property type="project" value="UniProtKB-KW"/>
</dbReference>
<dbReference type="PANTHER" id="PTHR24388">
    <property type="entry name" value="ZINC FINGER PROTEIN"/>
    <property type="match status" value="1"/>
</dbReference>
<evidence type="ECO:0000256" key="2">
    <source>
        <dbReference type="ARBA" id="ARBA00006991"/>
    </source>
</evidence>
<evidence type="ECO:0000256" key="4">
    <source>
        <dbReference type="ARBA" id="ARBA00022737"/>
    </source>
</evidence>
<dbReference type="InterPro" id="IPR036236">
    <property type="entry name" value="Znf_C2H2_sf"/>
</dbReference>
<dbReference type="EMBL" id="VWPO01008916">
    <property type="protein sequence ID" value="NXY80565.1"/>
    <property type="molecule type" value="Genomic_DNA"/>
</dbReference>
<dbReference type="PROSITE" id="PS50157">
    <property type="entry name" value="ZINC_FINGER_C2H2_2"/>
    <property type="match status" value="2"/>
</dbReference>
<evidence type="ECO:0000256" key="5">
    <source>
        <dbReference type="ARBA" id="ARBA00022771"/>
    </source>
</evidence>
<dbReference type="PROSITE" id="PS00028">
    <property type="entry name" value="ZINC_FINGER_C2H2_1"/>
    <property type="match status" value="1"/>
</dbReference>
<dbReference type="AlphaFoldDB" id="A0A7L4MV75"/>
<dbReference type="FunFam" id="3.30.160.60:FF:000566">
    <property type="entry name" value="zinc finger protein 133 isoform X2"/>
    <property type="match status" value="1"/>
</dbReference>
<organism evidence="14 15">
    <name type="scientific">Glareola pratincola</name>
    <name type="common">Collared pratincole</name>
    <name type="synonym">Hirundo pratincola</name>
    <dbReference type="NCBI Taxonomy" id="43316"/>
    <lineage>
        <taxon>Eukaryota</taxon>
        <taxon>Metazoa</taxon>
        <taxon>Chordata</taxon>
        <taxon>Craniata</taxon>
        <taxon>Vertebrata</taxon>
        <taxon>Euteleostomi</taxon>
        <taxon>Archelosauria</taxon>
        <taxon>Archosauria</taxon>
        <taxon>Dinosauria</taxon>
        <taxon>Saurischia</taxon>
        <taxon>Theropoda</taxon>
        <taxon>Coelurosauria</taxon>
        <taxon>Aves</taxon>
        <taxon>Neognathae</taxon>
        <taxon>Neoaves</taxon>
        <taxon>Charadriiformes</taxon>
        <taxon>Glareolidae</taxon>
        <taxon>Glareola</taxon>
    </lineage>
</organism>
<sequence length="92" mass="9784">SSRKPRGGGVSPGSDRPKNPSGRRSASSGPRGGKPRQPKHACGKCGKSFSRGSSLTRHQRVHLGEKPFACPNCGRSFACGSALRDHRKKSRC</sequence>
<evidence type="ECO:0000313" key="15">
    <source>
        <dbReference type="Proteomes" id="UP000583049"/>
    </source>
</evidence>
<dbReference type="GO" id="GO:0000981">
    <property type="term" value="F:DNA-binding transcription factor activity, RNA polymerase II-specific"/>
    <property type="evidence" value="ECO:0007669"/>
    <property type="project" value="TreeGrafter"/>
</dbReference>